<dbReference type="GO" id="GO:0051607">
    <property type="term" value="P:defense response to virus"/>
    <property type="evidence" value="ECO:0007669"/>
    <property type="project" value="UniProtKB-KW"/>
</dbReference>
<protein>
    <recommendedName>
        <fullName evidence="4">Nucleotidyltransferase domain protein</fullName>
    </recommendedName>
</protein>
<keyword evidence="1" id="KW-0051">Antiviral defense</keyword>
<dbReference type="GO" id="GO:0016779">
    <property type="term" value="F:nucleotidyltransferase activity"/>
    <property type="evidence" value="ECO:0007669"/>
    <property type="project" value="InterPro"/>
</dbReference>
<reference evidence="2 3" key="1">
    <citation type="submission" date="2012-04" db="EMBL/GenBank/DDBJ databases">
        <authorList>
            <person name="Weinstock G."/>
            <person name="Sodergren E."/>
            <person name="Lobos E.A."/>
            <person name="Fulton L."/>
            <person name="Fulton R."/>
            <person name="Courtney L."/>
            <person name="Fronick C."/>
            <person name="O'Laughlin M."/>
            <person name="Godfrey J."/>
            <person name="Wilson R.M."/>
            <person name="Miner T."/>
            <person name="Farmer C."/>
            <person name="Delehaunty K."/>
            <person name="Cordes M."/>
            <person name="Minx P."/>
            <person name="Tomlinson C."/>
            <person name="Chen J."/>
            <person name="Wollam A."/>
            <person name="Pepin K.H."/>
            <person name="Bhonagiri V."/>
            <person name="Zhang X."/>
            <person name="Suruliraj S."/>
            <person name="Warren W."/>
            <person name="Mitreva M."/>
            <person name="Mardis E.R."/>
            <person name="Wilson R.K."/>
        </authorList>
    </citation>
    <scope>NUCLEOTIDE SEQUENCE [LARGE SCALE GENOMIC DNA]</scope>
    <source>
        <strain evidence="2 3">R496</strain>
    </source>
</reference>
<dbReference type="InterPro" id="IPR043519">
    <property type="entry name" value="NT_sf"/>
</dbReference>
<organism evidence="2 3">
    <name type="scientific">Enterococcus faecium R496</name>
    <dbReference type="NCBI Taxonomy" id="1134836"/>
    <lineage>
        <taxon>Bacteria</taxon>
        <taxon>Bacillati</taxon>
        <taxon>Bacillota</taxon>
        <taxon>Bacilli</taxon>
        <taxon>Lactobacillales</taxon>
        <taxon>Enterococcaceae</taxon>
        <taxon>Enterococcus</taxon>
    </lineage>
</organism>
<dbReference type="EMBL" id="AMAH01000080">
    <property type="protein sequence ID" value="EJX53861.1"/>
    <property type="molecule type" value="Genomic_DNA"/>
</dbReference>
<sequence length="285" mass="32452">MEEKLIKKDEIIMGLLVPRANTYTIPLTKRQLIAKRYQRITRAINREFWNSESDTAHSLYVGSYGRGTAISTSDIDIIVELPMAEFDRFKNYLSNGPSKLLQVIKNAFQEILPNSDIRADGQVVKINFHDGIKFEIVPAFNEKDYWGESKGFIYPDSNMGGNWKATNPKKEQEAMKLKNTKSNNLLYATCKHFRHVRDTEFTSYHLSGIVIDSFVYEAMGNWKFVENNSGGQNISSVSYETALLEYYNSHKVMGGLNLYSPGSNQFVNSDSSIICLEKVLKKIAL</sequence>
<dbReference type="RefSeq" id="WP_002320757.1">
    <property type="nucleotide sequence ID" value="NZ_JH808566.1"/>
</dbReference>
<gene>
    <name evidence="2" type="ORF">HMPREF1378_01054</name>
</gene>
<dbReference type="InterPro" id="IPR006116">
    <property type="entry name" value="NT_2-5OAS_ClassI-CCAase"/>
</dbReference>
<dbReference type="Proteomes" id="UP000006402">
    <property type="component" value="Unassembled WGS sequence"/>
</dbReference>
<evidence type="ECO:0008006" key="4">
    <source>
        <dbReference type="Google" id="ProtNLM"/>
    </source>
</evidence>
<proteinExistence type="predicted"/>
<name>A0AAV3GY77_ENTFC</name>
<evidence type="ECO:0000256" key="1">
    <source>
        <dbReference type="ARBA" id="ARBA00023118"/>
    </source>
</evidence>
<dbReference type="Pfam" id="PF18144">
    <property type="entry name" value="SMODS"/>
    <property type="match status" value="1"/>
</dbReference>
<dbReference type="AlphaFoldDB" id="A0AAV3GY77"/>
<dbReference type="SUPFAM" id="SSF81301">
    <property type="entry name" value="Nucleotidyltransferase"/>
    <property type="match status" value="1"/>
</dbReference>
<accession>A0AAV3GY77</accession>
<comment type="caution">
    <text evidence="2">The sequence shown here is derived from an EMBL/GenBank/DDBJ whole genome shotgun (WGS) entry which is preliminary data.</text>
</comment>
<dbReference type="Gene3D" id="3.30.460.10">
    <property type="entry name" value="Beta Polymerase, domain 2"/>
    <property type="match status" value="1"/>
</dbReference>
<dbReference type="CDD" id="cd05400">
    <property type="entry name" value="NT_2-5OAS_ClassI-CCAase"/>
    <property type="match status" value="1"/>
</dbReference>
<evidence type="ECO:0000313" key="2">
    <source>
        <dbReference type="EMBL" id="EJX53861.1"/>
    </source>
</evidence>
<evidence type="ECO:0000313" key="3">
    <source>
        <dbReference type="Proteomes" id="UP000006402"/>
    </source>
</evidence>